<feature type="coiled-coil region" evidence="1">
    <location>
        <begin position="31"/>
        <end position="97"/>
    </location>
</feature>
<gene>
    <name evidence="3" type="ORF">MM415A01066_0004</name>
    <name evidence="4" type="ORF">TM448A01097_0009</name>
</gene>
<evidence type="ECO:0000313" key="4">
    <source>
        <dbReference type="EMBL" id="QJH93376.1"/>
    </source>
</evidence>
<keyword evidence="2" id="KW-0812">Transmembrane</keyword>
<dbReference type="EMBL" id="MT144099">
    <property type="protein sequence ID" value="QJH93376.1"/>
    <property type="molecule type" value="Genomic_DNA"/>
</dbReference>
<dbReference type="AlphaFoldDB" id="A0A6M3X6N4"/>
<feature type="transmembrane region" description="Helical" evidence="2">
    <location>
        <begin position="6"/>
        <end position="26"/>
    </location>
</feature>
<evidence type="ECO:0000313" key="3">
    <source>
        <dbReference type="EMBL" id="QJA78489.1"/>
    </source>
</evidence>
<evidence type="ECO:0000256" key="2">
    <source>
        <dbReference type="SAM" id="Phobius"/>
    </source>
</evidence>
<dbReference type="EMBL" id="MT142339">
    <property type="protein sequence ID" value="QJA78489.1"/>
    <property type="molecule type" value="Genomic_DNA"/>
</dbReference>
<evidence type="ECO:0000256" key="1">
    <source>
        <dbReference type="SAM" id="Coils"/>
    </source>
</evidence>
<feature type="transmembrane region" description="Helical" evidence="2">
    <location>
        <begin position="189"/>
        <end position="209"/>
    </location>
</feature>
<keyword evidence="2" id="KW-1133">Transmembrane helix</keyword>
<protein>
    <submittedName>
        <fullName evidence="4">Uncharacterized protein</fullName>
    </submittedName>
</protein>
<name>A0A6M3X6N4_9ZZZZ</name>
<accession>A0A6M3X6N4</accession>
<keyword evidence="2" id="KW-0472">Membrane</keyword>
<sequence>MKTVKYYVIIICLLGVIALLFGRSCVMSTKYGELKGEIKAMANQYEAERAKVAEREAELNGHIDSLNTKIAADEAEIEELSATDRDKARKINALEQDEARLRENYASDVWQAEALIDSLTAQRDTWKERFTLAQQTIKKKDDIIFSLTEKYDTQVKITIDERALRLLAEDRIAKMEVAMSMCERKFKWAGTKTTVGLVALTVIGGYLFLSR</sequence>
<reference evidence="4" key="1">
    <citation type="submission" date="2020-03" db="EMBL/GenBank/DDBJ databases">
        <title>The deep terrestrial virosphere.</title>
        <authorList>
            <person name="Holmfeldt K."/>
            <person name="Nilsson E."/>
            <person name="Simone D."/>
            <person name="Lopez-Fernandez M."/>
            <person name="Wu X."/>
            <person name="de Brujin I."/>
            <person name="Lundin D."/>
            <person name="Andersson A."/>
            <person name="Bertilsson S."/>
            <person name="Dopson M."/>
        </authorList>
    </citation>
    <scope>NUCLEOTIDE SEQUENCE</scope>
    <source>
        <strain evidence="3">MM415A01066</strain>
        <strain evidence="4">TM448A01097</strain>
    </source>
</reference>
<organism evidence="4">
    <name type="scientific">viral metagenome</name>
    <dbReference type="NCBI Taxonomy" id="1070528"/>
    <lineage>
        <taxon>unclassified sequences</taxon>
        <taxon>metagenomes</taxon>
        <taxon>organismal metagenomes</taxon>
    </lineage>
</organism>
<proteinExistence type="predicted"/>
<keyword evidence="1" id="KW-0175">Coiled coil</keyword>